<evidence type="ECO:0000313" key="1">
    <source>
        <dbReference type="EMBL" id="APG77070.1"/>
    </source>
</evidence>
<sequence>MPTQPDFAQPTVLDLFANVKKLRELSPNKVMYVFDDHTPANPKTLTVTSVLPAPRKGNPGTMKSTLALNFSYVIDAGKPTERSVPVVARLETSFPMGTTKQQRNEVLYALAGGTNLNNDAISNLLEKGMLPQD</sequence>
<organism evidence="1">
    <name type="scientific">Beihai levi-like virus 28</name>
    <dbReference type="NCBI Taxonomy" id="1922414"/>
    <lineage>
        <taxon>Viruses</taxon>
        <taxon>Riboviria</taxon>
    </lineage>
</organism>
<name>A0A1L3KI23_9VIRU</name>
<dbReference type="EMBL" id="KX883499">
    <property type="protein sequence ID" value="APG77070.1"/>
    <property type="molecule type" value="Genomic_RNA"/>
</dbReference>
<reference evidence="1" key="1">
    <citation type="journal article" date="2016" name="Nature">
        <title>Redefining the invertebrate RNA virosphere.</title>
        <authorList>
            <person name="Shi M."/>
            <person name="Lin X.D."/>
            <person name="Tian J.H."/>
            <person name="Chen L.J."/>
            <person name="Chen X."/>
            <person name="Li C.X."/>
            <person name="Qin X.C."/>
            <person name="Li J."/>
            <person name="Cao J.P."/>
            <person name="Eden J.S."/>
            <person name="Buchmann J."/>
            <person name="Wang W."/>
            <person name="Xu J."/>
            <person name="Holmes E.C."/>
            <person name="Zhang Y.Z."/>
        </authorList>
    </citation>
    <scope>NUCLEOTIDE SEQUENCE</scope>
    <source>
        <strain evidence="1">BHXG26591</strain>
    </source>
</reference>
<protein>
    <submittedName>
        <fullName evidence="1">Uncharacterized protein</fullName>
    </submittedName>
</protein>
<proteinExistence type="predicted"/>
<accession>A0A1L3KI23</accession>